<organism evidence="1 2">
    <name type="scientific">Batillaria attramentaria</name>
    <dbReference type="NCBI Taxonomy" id="370345"/>
    <lineage>
        <taxon>Eukaryota</taxon>
        <taxon>Metazoa</taxon>
        <taxon>Spiralia</taxon>
        <taxon>Lophotrochozoa</taxon>
        <taxon>Mollusca</taxon>
        <taxon>Gastropoda</taxon>
        <taxon>Caenogastropoda</taxon>
        <taxon>Sorbeoconcha</taxon>
        <taxon>Cerithioidea</taxon>
        <taxon>Batillariidae</taxon>
        <taxon>Batillaria</taxon>
    </lineage>
</organism>
<dbReference type="AlphaFoldDB" id="A0ABD0JP97"/>
<comment type="caution">
    <text evidence="1">The sequence shown here is derived from an EMBL/GenBank/DDBJ whole genome shotgun (WGS) entry which is preliminary data.</text>
</comment>
<reference evidence="1 2" key="1">
    <citation type="journal article" date="2023" name="Sci. Data">
        <title>Genome assembly of the Korean intertidal mud-creeper Batillaria attramentaria.</title>
        <authorList>
            <person name="Patra A.K."/>
            <person name="Ho P.T."/>
            <person name="Jun S."/>
            <person name="Lee S.J."/>
            <person name="Kim Y."/>
            <person name="Won Y.J."/>
        </authorList>
    </citation>
    <scope>NUCLEOTIDE SEQUENCE [LARGE SCALE GENOMIC DNA]</scope>
    <source>
        <strain evidence="1">Wonlab-2016</strain>
    </source>
</reference>
<accession>A0ABD0JP97</accession>
<protein>
    <submittedName>
        <fullName evidence="1">Uncharacterized protein</fullName>
    </submittedName>
</protein>
<evidence type="ECO:0000313" key="2">
    <source>
        <dbReference type="Proteomes" id="UP001519460"/>
    </source>
</evidence>
<keyword evidence="2" id="KW-1185">Reference proteome</keyword>
<sequence>MAASLLVERVVRGKAWLVWKQGLLMICKEGCFVAKLMGSVHMGGHYRLDGSDNPVISFYPSRSLLQPGGHYGLDGSENPVSNFYPSRSLLQPACLHGWSTF</sequence>
<dbReference type="EMBL" id="JACVVK020000374">
    <property type="protein sequence ID" value="KAK7476518.1"/>
    <property type="molecule type" value="Genomic_DNA"/>
</dbReference>
<evidence type="ECO:0000313" key="1">
    <source>
        <dbReference type="EMBL" id="KAK7476518.1"/>
    </source>
</evidence>
<name>A0ABD0JP97_9CAEN</name>
<dbReference type="Proteomes" id="UP001519460">
    <property type="component" value="Unassembled WGS sequence"/>
</dbReference>
<gene>
    <name evidence="1" type="ORF">BaRGS_00032266</name>
</gene>
<proteinExistence type="predicted"/>